<evidence type="ECO:0008006" key="4">
    <source>
        <dbReference type="Google" id="ProtNLM"/>
    </source>
</evidence>
<proteinExistence type="predicted"/>
<reference evidence="2 3" key="1">
    <citation type="submission" date="2024-08" db="EMBL/GenBank/DDBJ databases">
        <title>Gnathostoma spinigerum genome.</title>
        <authorList>
            <person name="Gonzalez-Bertolin B."/>
            <person name="Monzon S."/>
            <person name="Zaballos A."/>
            <person name="Jimenez P."/>
            <person name="Dekumyoy P."/>
            <person name="Varona S."/>
            <person name="Cuesta I."/>
            <person name="Sumanam S."/>
            <person name="Adisakwattana P."/>
            <person name="Gasser R.B."/>
            <person name="Hernandez-Gonzalez A."/>
            <person name="Young N.D."/>
            <person name="Perteguer M.J."/>
        </authorList>
    </citation>
    <scope>NUCLEOTIDE SEQUENCE [LARGE SCALE GENOMIC DNA]</scope>
    <source>
        <strain evidence="2">AL3</strain>
        <tissue evidence="2">Liver</tissue>
    </source>
</reference>
<evidence type="ECO:0000313" key="3">
    <source>
        <dbReference type="Proteomes" id="UP001608902"/>
    </source>
</evidence>
<organism evidence="2 3">
    <name type="scientific">Gnathostoma spinigerum</name>
    <dbReference type="NCBI Taxonomy" id="75299"/>
    <lineage>
        <taxon>Eukaryota</taxon>
        <taxon>Metazoa</taxon>
        <taxon>Ecdysozoa</taxon>
        <taxon>Nematoda</taxon>
        <taxon>Chromadorea</taxon>
        <taxon>Rhabditida</taxon>
        <taxon>Spirurina</taxon>
        <taxon>Gnathostomatomorpha</taxon>
        <taxon>Gnathostomatoidea</taxon>
        <taxon>Gnathostomatidae</taxon>
        <taxon>Gnathostoma</taxon>
    </lineage>
</organism>
<comment type="caution">
    <text evidence="2">The sequence shown here is derived from an EMBL/GenBank/DDBJ whole genome shotgun (WGS) entry which is preliminary data.</text>
</comment>
<protein>
    <recommendedName>
        <fullName evidence="4">Calcineurin-like phosphoesterase domain-containing protein</fullName>
    </recommendedName>
</protein>
<dbReference type="AlphaFoldDB" id="A0ABD6F2K9"/>
<dbReference type="EMBL" id="JBGFUD010013854">
    <property type="protein sequence ID" value="MFH4983807.1"/>
    <property type="molecule type" value="Genomic_DNA"/>
</dbReference>
<dbReference type="PANTHER" id="PTHR12849">
    <property type="entry name" value="RNA LARIAT DEBRANCHING ENZYME"/>
    <property type="match status" value="1"/>
</dbReference>
<gene>
    <name evidence="2" type="ORF">AB6A40_010516</name>
</gene>
<accession>A0ABD6F2K9</accession>
<name>A0ABD6F2K9_9BILA</name>
<keyword evidence="3" id="KW-1185">Reference proteome</keyword>
<sequence length="134" mass="15793">MSNKERPSALEEKKFRAEFDEQSNEESLRHRRECSDSSVYEGPEPRKKTRNTRKIQIAVAGCSHGEMDKIYAALSEIERQRSIKFDLLISCGDYQAVRNYGDLKHMHVKEKFRDLQTFYRYYSGDVVSHESVFF</sequence>
<feature type="compositionally biased region" description="Basic and acidic residues" evidence="1">
    <location>
        <begin position="1"/>
        <end position="19"/>
    </location>
</feature>
<evidence type="ECO:0000256" key="1">
    <source>
        <dbReference type="SAM" id="MobiDB-lite"/>
    </source>
</evidence>
<dbReference type="PANTHER" id="PTHR12849:SF0">
    <property type="entry name" value="LARIAT DEBRANCHING ENZYME"/>
    <property type="match status" value="1"/>
</dbReference>
<dbReference type="Proteomes" id="UP001608902">
    <property type="component" value="Unassembled WGS sequence"/>
</dbReference>
<feature type="region of interest" description="Disordered" evidence="1">
    <location>
        <begin position="1"/>
        <end position="52"/>
    </location>
</feature>
<evidence type="ECO:0000313" key="2">
    <source>
        <dbReference type="EMBL" id="MFH4983807.1"/>
    </source>
</evidence>